<keyword evidence="1" id="KW-0472">Membrane</keyword>
<evidence type="ECO:0000313" key="3">
    <source>
        <dbReference type="Proteomes" id="UP001596317"/>
    </source>
</evidence>
<reference evidence="3" key="1">
    <citation type="journal article" date="2019" name="Int. J. Syst. Evol. Microbiol.">
        <title>The Global Catalogue of Microorganisms (GCM) 10K type strain sequencing project: providing services to taxonomists for standard genome sequencing and annotation.</title>
        <authorList>
            <consortium name="The Broad Institute Genomics Platform"/>
            <consortium name="The Broad Institute Genome Sequencing Center for Infectious Disease"/>
            <person name="Wu L."/>
            <person name="Ma J."/>
        </authorList>
    </citation>
    <scope>NUCLEOTIDE SEQUENCE [LARGE SCALE GENOMIC DNA]</scope>
    <source>
        <strain evidence="3">CCUG 63830</strain>
    </source>
</reference>
<keyword evidence="1" id="KW-0812">Transmembrane</keyword>
<evidence type="ECO:0000256" key="1">
    <source>
        <dbReference type="SAM" id="Phobius"/>
    </source>
</evidence>
<gene>
    <name evidence="2" type="ORF">ACFP90_06925</name>
</gene>
<comment type="caution">
    <text evidence="2">The sequence shown here is derived from an EMBL/GenBank/DDBJ whole genome shotgun (WGS) entry which is preliminary data.</text>
</comment>
<dbReference type="EMBL" id="JBHSWB010000001">
    <property type="protein sequence ID" value="MFC6660118.1"/>
    <property type="molecule type" value="Genomic_DNA"/>
</dbReference>
<feature type="transmembrane region" description="Helical" evidence="1">
    <location>
        <begin position="21"/>
        <end position="46"/>
    </location>
</feature>
<keyword evidence="1" id="KW-1133">Transmembrane helix</keyword>
<organism evidence="2 3">
    <name type="scientific">Deinococcus multiflagellatus</name>
    <dbReference type="NCBI Taxonomy" id="1656887"/>
    <lineage>
        <taxon>Bacteria</taxon>
        <taxon>Thermotogati</taxon>
        <taxon>Deinococcota</taxon>
        <taxon>Deinococci</taxon>
        <taxon>Deinococcales</taxon>
        <taxon>Deinococcaceae</taxon>
        <taxon>Deinococcus</taxon>
    </lineage>
</organism>
<evidence type="ECO:0000313" key="2">
    <source>
        <dbReference type="EMBL" id="MFC6660118.1"/>
    </source>
</evidence>
<proteinExistence type="predicted"/>
<dbReference type="Proteomes" id="UP001596317">
    <property type="component" value="Unassembled WGS sequence"/>
</dbReference>
<dbReference type="RefSeq" id="WP_380054988.1">
    <property type="nucleotide sequence ID" value="NZ_JBHSWB010000001.1"/>
</dbReference>
<name>A0ABW1ZH51_9DEIO</name>
<protein>
    <recommendedName>
        <fullName evidence="4">CbtB-domain containing protein</fullName>
    </recommendedName>
</protein>
<keyword evidence="3" id="KW-1185">Reference proteome</keyword>
<sequence>MSRERASRFARAHNPLQPPPLRAWHVLLALVLLGVMVGSVTASGLFGEAGRAGLGEHVAGHGLGH</sequence>
<accession>A0ABW1ZH51</accession>
<evidence type="ECO:0008006" key="4">
    <source>
        <dbReference type="Google" id="ProtNLM"/>
    </source>
</evidence>